<evidence type="ECO:0000256" key="5">
    <source>
        <dbReference type="SAM" id="Phobius"/>
    </source>
</evidence>
<evidence type="ECO:0000256" key="4">
    <source>
        <dbReference type="ARBA" id="ARBA00023136"/>
    </source>
</evidence>
<name>A0AAU9IZC7_9CILI</name>
<dbReference type="GO" id="GO:0016020">
    <property type="term" value="C:membrane"/>
    <property type="evidence" value="ECO:0007669"/>
    <property type="project" value="UniProtKB-SubCell"/>
</dbReference>
<feature type="transmembrane region" description="Helical" evidence="5">
    <location>
        <begin position="12"/>
        <end position="33"/>
    </location>
</feature>
<gene>
    <name evidence="6" type="ORF">BSTOLATCC_MIC27710</name>
</gene>
<keyword evidence="3 5" id="KW-1133">Transmembrane helix</keyword>
<evidence type="ECO:0008006" key="8">
    <source>
        <dbReference type="Google" id="ProtNLM"/>
    </source>
</evidence>
<comment type="caution">
    <text evidence="6">The sequence shown here is derived from an EMBL/GenBank/DDBJ whole genome shotgun (WGS) entry which is preliminary data.</text>
</comment>
<feature type="transmembrane region" description="Helical" evidence="5">
    <location>
        <begin position="269"/>
        <end position="290"/>
    </location>
</feature>
<dbReference type="AlphaFoldDB" id="A0AAU9IZC7"/>
<dbReference type="PANTHER" id="PTHR23423">
    <property type="entry name" value="ORGANIC SOLUTE TRANSPORTER-RELATED"/>
    <property type="match status" value="1"/>
</dbReference>
<evidence type="ECO:0000313" key="6">
    <source>
        <dbReference type="EMBL" id="CAG9321142.1"/>
    </source>
</evidence>
<evidence type="ECO:0000313" key="7">
    <source>
        <dbReference type="Proteomes" id="UP001162131"/>
    </source>
</evidence>
<feature type="transmembrane region" description="Helical" evidence="5">
    <location>
        <begin position="188"/>
        <end position="209"/>
    </location>
</feature>
<keyword evidence="7" id="KW-1185">Reference proteome</keyword>
<keyword evidence="4 5" id="KW-0472">Membrane</keyword>
<feature type="transmembrane region" description="Helical" evidence="5">
    <location>
        <begin position="153"/>
        <end position="173"/>
    </location>
</feature>
<dbReference type="Proteomes" id="UP001162131">
    <property type="component" value="Unassembled WGS sequence"/>
</dbReference>
<dbReference type="InterPro" id="IPR005178">
    <property type="entry name" value="Ostalpha/TMEM184C"/>
</dbReference>
<evidence type="ECO:0000256" key="3">
    <source>
        <dbReference type="ARBA" id="ARBA00022989"/>
    </source>
</evidence>
<feature type="transmembrane region" description="Helical" evidence="5">
    <location>
        <begin position="45"/>
        <end position="66"/>
    </location>
</feature>
<dbReference type="Pfam" id="PF03619">
    <property type="entry name" value="Solute_trans_a"/>
    <property type="match status" value="1"/>
</dbReference>
<organism evidence="6 7">
    <name type="scientific">Blepharisma stoltei</name>
    <dbReference type="NCBI Taxonomy" id="1481888"/>
    <lineage>
        <taxon>Eukaryota</taxon>
        <taxon>Sar</taxon>
        <taxon>Alveolata</taxon>
        <taxon>Ciliophora</taxon>
        <taxon>Postciliodesmatophora</taxon>
        <taxon>Heterotrichea</taxon>
        <taxon>Heterotrichida</taxon>
        <taxon>Blepharismidae</taxon>
        <taxon>Blepharisma</taxon>
    </lineage>
</organism>
<evidence type="ECO:0000256" key="1">
    <source>
        <dbReference type="ARBA" id="ARBA00004141"/>
    </source>
</evidence>
<comment type="subcellular location">
    <subcellularLocation>
        <location evidence="1">Membrane</location>
        <topology evidence="1">Multi-pass membrane protein</topology>
    </subcellularLocation>
</comment>
<sequence length="317" mass="36434">MTYDRRELGIGAGIWVSAIILVFATFLALWNIYDHYKHMYYPQAQKILMVILTAPILIGWPSWVIVLVGEDVGILEVVTDIVKSVMIILFVEYTLRLIGWRIDSTGSHYDYEKVESSFTQLENGTHLCPCFGKIPLKTPEDVKIFIWRVRFAGIQYGIVFFFAAIAATLLLTVDGDNYHYGELDPQYGYFWINMIKIVVSAIAMYHLLLYLTNVHKIHELKHMNVNPKFMAVKIAFIGTQIQPTFIGFLADWGAIADTDEYDVDQITSYTTYLLLSIEMIIFAFVQGLIFPPREYKYKYSKKSVDSEKEPLVSADNQ</sequence>
<dbReference type="SMART" id="SM01417">
    <property type="entry name" value="Solute_trans_a"/>
    <property type="match status" value="1"/>
</dbReference>
<accession>A0AAU9IZC7</accession>
<reference evidence="6" key="1">
    <citation type="submission" date="2021-09" db="EMBL/GenBank/DDBJ databases">
        <authorList>
            <consortium name="AG Swart"/>
            <person name="Singh M."/>
            <person name="Singh A."/>
            <person name="Seah K."/>
            <person name="Emmerich C."/>
        </authorList>
    </citation>
    <scope>NUCLEOTIDE SEQUENCE</scope>
    <source>
        <strain evidence="6">ATCC30299</strain>
    </source>
</reference>
<evidence type="ECO:0000256" key="2">
    <source>
        <dbReference type="ARBA" id="ARBA00022692"/>
    </source>
</evidence>
<protein>
    <recommendedName>
        <fullName evidence="8">Gustatory receptor</fullName>
    </recommendedName>
</protein>
<keyword evidence="2 5" id="KW-0812">Transmembrane</keyword>
<feature type="transmembrane region" description="Helical" evidence="5">
    <location>
        <begin position="230"/>
        <end position="249"/>
    </location>
</feature>
<dbReference type="EMBL" id="CAJZBQ010000027">
    <property type="protein sequence ID" value="CAG9321142.1"/>
    <property type="molecule type" value="Genomic_DNA"/>
</dbReference>
<proteinExistence type="predicted"/>